<accession>A0A1Y1YX61</accession>
<dbReference type="OrthoDB" id="5331396at2759"/>
<name>A0A1Y1YX61_9FUNG</name>
<dbReference type="EMBL" id="MCFE01000055">
    <property type="protein sequence ID" value="ORY02611.1"/>
    <property type="molecule type" value="Genomic_DNA"/>
</dbReference>
<dbReference type="Proteomes" id="UP000193498">
    <property type="component" value="Unassembled WGS sequence"/>
</dbReference>
<dbReference type="InParanoid" id="A0A1Y1YX61"/>
<organism evidence="3 4">
    <name type="scientific">Basidiobolus meristosporus CBS 931.73</name>
    <dbReference type="NCBI Taxonomy" id="1314790"/>
    <lineage>
        <taxon>Eukaryota</taxon>
        <taxon>Fungi</taxon>
        <taxon>Fungi incertae sedis</taxon>
        <taxon>Zoopagomycota</taxon>
        <taxon>Entomophthoromycotina</taxon>
        <taxon>Basidiobolomycetes</taxon>
        <taxon>Basidiobolales</taxon>
        <taxon>Basidiobolaceae</taxon>
        <taxon>Basidiobolus</taxon>
    </lineage>
</organism>
<dbReference type="PANTHER" id="PTHR37849:SF1">
    <property type="entry name" value="YALI0E11605P"/>
    <property type="match status" value="1"/>
</dbReference>
<dbReference type="STRING" id="1314790.A0A1Y1YX61"/>
<dbReference type="PANTHER" id="PTHR37849">
    <property type="entry name" value="YALI0E11605P"/>
    <property type="match status" value="1"/>
</dbReference>
<keyword evidence="4" id="KW-1185">Reference proteome</keyword>
<sequence>MNVCRQVITRRFTTSFPRLQEASSSFTERVTSPKIVVKKSGSFRGGLTGFLFGLTCAGGVGYYYLLEEYKSATDLLLHSVDELQTSTDKVREYAQKISDVERELRILKGAAATHDQLENTKSDLKKLFSTIHSEHLTMKKNVSEIEHDVHGLTNVNA</sequence>
<feature type="transmembrane region" description="Helical" evidence="2">
    <location>
        <begin position="47"/>
        <end position="65"/>
    </location>
</feature>
<dbReference type="AlphaFoldDB" id="A0A1Y1YX61"/>
<keyword evidence="1" id="KW-0175">Coiled coil</keyword>
<protein>
    <submittedName>
        <fullName evidence="3">Uncharacterized protein</fullName>
    </submittedName>
</protein>
<evidence type="ECO:0000256" key="2">
    <source>
        <dbReference type="SAM" id="Phobius"/>
    </source>
</evidence>
<evidence type="ECO:0000313" key="4">
    <source>
        <dbReference type="Proteomes" id="UP000193498"/>
    </source>
</evidence>
<evidence type="ECO:0000313" key="3">
    <source>
        <dbReference type="EMBL" id="ORY02611.1"/>
    </source>
</evidence>
<feature type="coiled-coil region" evidence="1">
    <location>
        <begin position="83"/>
        <end position="127"/>
    </location>
</feature>
<keyword evidence="2" id="KW-1133">Transmembrane helix</keyword>
<comment type="caution">
    <text evidence="3">The sequence shown here is derived from an EMBL/GenBank/DDBJ whole genome shotgun (WGS) entry which is preliminary data.</text>
</comment>
<evidence type="ECO:0000256" key="1">
    <source>
        <dbReference type="SAM" id="Coils"/>
    </source>
</evidence>
<proteinExistence type="predicted"/>
<keyword evidence="2" id="KW-0472">Membrane</keyword>
<keyword evidence="2" id="KW-0812">Transmembrane</keyword>
<reference evidence="3 4" key="1">
    <citation type="submission" date="2016-07" db="EMBL/GenBank/DDBJ databases">
        <title>Pervasive Adenine N6-methylation of Active Genes in Fungi.</title>
        <authorList>
            <consortium name="DOE Joint Genome Institute"/>
            <person name="Mondo S.J."/>
            <person name="Dannebaum R.O."/>
            <person name="Kuo R.C."/>
            <person name="Labutti K."/>
            <person name="Haridas S."/>
            <person name="Kuo A."/>
            <person name="Salamov A."/>
            <person name="Ahrendt S.R."/>
            <person name="Lipzen A."/>
            <person name="Sullivan W."/>
            <person name="Andreopoulos W.B."/>
            <person name="Clum A."/>
            <person name="Lindquist E."/>
            <person name="Daum C."/>
            <person name="Ramamoorthy G.K."/>
            <person name="Gryganskyi A."/>
            <person name="Culley D."/>
            <person name="Magnuson J.K."/>
            <person name="James T.Y."/>
            <person name="O'Malley M.A."/>
            <person name="Stajich J.E."/>
            <person name="Spatafora J.W."/>
            <person name="Visel A."/>
            <person name="Grigoriev I.V."/>
        </authorList>
    </citation>
    <scope>NUCLEOTIDE SEQUENCE [LARGE SCALE GENOMIC DNA]</scope>
    <source>
        <strain evidence="3 4">CBS 931.73</strain>
    </source>
</reference>
<gene>
    <name evidence="3" type="ORF">K493DRAFT_297822</name>
</gene>